<dbReference type="RefSeq" id="WP_146093473.1">
    <property type="nucleotide sequence ID" value="NZ_MDEI01000051.1"/>
</dbReference>
<dbReference type="Pfam" id="PF05227">
    <property type="entry name" value="CHASE3"/>
    <property type="match status" value="1"/>
</dbReference>
<keyword evidence="1" id="KW-0145">Chemotaxis</keyword>
<dbReference type="Proteomes" id="UP000238191">
    <property type="component" value="Unassembled WGS sequence"/>
</dbReference>
<protein>
    <submittedName>
        <fullName evidence="5">Chemotaxis protein</fullName>
    </submittedName>
</protein>
<keyword evidence="6" id="KW-1185">Reference proteome</keyword>
<dbReference type="InterPro" id="IPR051310">
    <property type="entry name" value="MCP_chemotaxis"/>
</dbReference>
<name>A0A2S7CLQ5_9XANT</name>
<dbReference type="InterPro" id="IPR003660">
    <property type="entry name" value="HAMP_dom"/>
</dbReference>
<evidence type="ECO:0000259" key="4">
    <source>
        <dbReference type="PROSITE" id="PS50885"/>
    </source>
</evidence>
<dbReference type="EMBL" id="MDEI01000051">
    <property type="protein sequence ID" value="PPU62536.1"/>
    <property type="molecule type" value="Genomic_DNA"/>
</dbReference>
<keyword evidence="3" id="KW-1133">Transmembrane helix</keyword>
<dbReference type="InterPro" id="IPR007891">
    <property type="entry name" value="CHASE3"/>
</dbReference>
<evidence type="ECO:0000256" key="2">
    <source>
        <dbReference type="ARBA" id="ARBA00029447"/>
    </source>
</evidence>
<organism evidence="5 6">
    <name type="scientific">Xanthomonas pisi</name>
    <dbReference type="NCBI Taxonomy" id="56457"/>
    <lineage>
        <taxon>Bacteria</taxon>
        <taxon>Pseudomonadati</taxon>
        <taxon>Pseudomonadota</taxon>
        <taxon>Gammaproteobacteria</taxon>
        <taxon>Lysobacterales</taxon>
        <taxon>Lysobacteraceae</taxon>
        <taxon>Xanthomonas</taxon>
    </lineage>
</organism>
<feature type="transmembrane region" description="Helical" evidence="3">
    <location>
        <begin position="146"/>
        <end position="166"/>
    </location>
</feature>
<dbReference type="PANTHER" id="PTHR43531">
    <property type="entry name" value="PROTEIN ICFG"/>
    <property type="match status" value="1"/>
</dbReference>
<dbReference type="GO" id="GO:0007165">
    <property type="term" value="P:signal transduction"/>
    <property type="evidence" value="ECO:0007669"/>
    <property type="project" value="InterPro"/>
</dbReference>
<dbReference type="CDD" id="cd19410">
    <property type="entry name" value="HK9-like_sensor"/>
    <property type="match status" value="1"/>
</dbReference>
<keyword evidence="3" id="KW-0472">Membrane</keyword>
<dbReference type="GO" id="GO:0005886">
    <property type="term" value="C:plasma membrane"/>
    <property type="evidence" value="ECO:0007669"/>
    <property type="project" value="TreeGrafter"/>
</dbReference>
<gene>
    <name evidence="5" type="ORF">XpiCFBP4643_23025</name>
</gene>
<dbReference type="GO" id="GO:0006935">
    <property type="term" value="P:chemotaxis"/>
    <property type="evidence" value="ECO:0007669"/>
    <property type="project" value="UniProtKB-KW"/>
</dbReference>
<dbReference type="OrthoDB" id="8744489at2"/>
<dbReference type="Pfam" id="PF00672">
    <property type="entry name" value="HAMP"/>
    <property type="match status" value="1"/>
</dbReference>
<evidence type="ECO:0000256" key="1">
    <source>
        <dbReference type="ARBA" id="ARBA00022500"/>
    </source>
</evidence>
<sequence>MNDHTYQVIATGRAMSIASINIETGARGYLLSGDDANLAPYRNGMAQFEKEFARAKALTSDNPVQQERLQSLHAIYDQFMGHEEELIALRGSSAAFSEVLTQFKAGHERAAMNKMRQLLVDFEAQENGLLIKRSATMMAAKTRSRWSMLIGSGIAVLVASASGWLIRRRLVNRLNTATQVADAIAAGKLSIAVDGSGTDETGRLLASMSKMQQQLQEVSRGQLEMKRRHDLGELNYRVDESAFPGDYATIVRDNNDLAASHVAVMTRLAHIMGRYAIGDLSEDMDKLPGDKAVFTDTMAQVKANLGAMNGEIKQLAQAAADGDFSARGDAERFQYDFRVMVESLNNLMSTADGNL</sequence>
<keyword evidence="3" id="KW-0812">Transmembrane</keyword>
<comment type="caution">
    <text evidence="5">The sequence shown here is derived from an EMBL/GenBank/DDBJ whole genome shotgun (WGS) entry which is preliminary data.</text>
</comment>
<evidence type="ECO:0000313" key="5">
    <source>
        <dbReference type="EMBL" id="PPU62536.1"/>
    </source>
</evidence>
<dbReference type="PANTHER" id="PTHR43531:SF11">
    <property type="entry name" value="METHYL-ACCEPTING CHEMOTAXIS PROTEIN 3"/>
    <property type="match status" value="1"/>
</dbReference>
<feature type="domain" description="HAMP" evidence="4">
    <location>
        <begin position="168"/>
        <end position="220"/>
    </location>
</feature>
<dbReference type="CDD" id="cd06225">
    <property type="entry name" value="HAMP"/>
    <property type="match status" value="1"/>
</dbReference>
<dbReference type="PROSITE" id="PS50885">
    <property type="entry name" value="HAMP"/>
    <property type="match status" value="1"/>
</dbReference>
<dbReference type="Pfam" id="PF18575">
    <property type="entry name" value="HAMP_N3"/>
    <property type="match status" value="1"/>
</dbReference>
<dbReference type="SUPFAM" id="SSF158472">
    <property type="entry name" value="HAMP domain-like"/>
    <property type="match status" value="1"/>
</dbReference>
<dbReference type="InterPro" id="IPR041395">
    <property type="entry name" value="McpB_HAMP_3rd"/>
</dbReference>
<reference evidence="6" key="1">
    <citation type="submission" date="2016-08" db="EMBL/GenBank/DDBJ databases">
        <authorList>
            <person name="Merda D."/>
            <person name="Briand M."/>
            <person name="Taghouti G."/>
            <person name="Carrere S."/>
            <person name="Gouzy J."/>
            <person name="Portier P."/>
            <person name="Jacques M.-A."/>
            <person name="Fischer-Le Saux M."/>
        </authorList>
    </citation>
    <scope>NUCLEOTIDE SEQUENCE [LARGE SCALE GENOMIC DNA]</scope>
    <source>
        <strain evidence="6">CFBP4643</strain>
    </source>
</reference>
<comment type="similarity">
    <text evidence="2">Belongs to the methyl-accepting chemotaxis (MCP) protein family.</text>
</comment>
<dbReference type="GO" id="GO:0004888">
    <property type="term" value="F:transmembrane signaling receptor activity"/>
    <property type="evidence" value="ECO:0007669"/>
    <property type="project" value="TreeGrafter"/>
</dbReference>
<dbReference type="SMART" id="SM00304">
    <property type="entry name" value="HAMP"/>
    <property type="match status" value="2"/>
</dbReference>
<dbReference type="AlphaFoldDB" id="A0A2S7CLQ5"/>
<dbReference type="Gene3D" id="1.20.120.1530">
    <property type="match status" value="2"/>
</dbReference>
<evidence type="ECO:0000313" key="6">
    <source>
        <dbReference type="Proteomes" id="UP000238191"/>
    </source>
</evidence>
<accession>A0A2S7CLQ5</accession>
<proteinExistence type="inferred from homology"/>
<evidence type="ECO:0000256" key="3">
    <source>
        <dbReference type="SAM" id="Phobius"/>
    </source>
</evidence>
<feature type="non-terminal residue" evidence="5">
    <location>
        <position position="355"/>
    </location>
</feature>